<evidence type="ECO:0000256" key="4">
    <source>
        <dbReference type="ARBA" id="ARBA00022833"/>
    </source>
</evidence>
<dbReference type="GO" id="GO:0008235">
    <property type="term" value="F:metalloexopeptidase activity"/>
    <property type="evidence" value="ECO:0007669"/>
    <property type="project" value="TreeGrafter"/>
</dbReference>
<dbReference type="GO" id="GO:0006508">
    <property type="term" value="P:proteolysis"/>
    <property type="evidence" value="ECO:0007669"/>
    <property type="project" value="UniProtKB-KW"/>
</dbReference>
<dbReference type="CDD" id="cd08070">
    <property type="entry name" value="MPN_like"/>
    <property type="match status" value="1"/>
</dbReference>
<feature type="domain" description="MPN" evidence="6">
    <location>
        <begin position="2"/>
        <end position="126"/>
    </location>
</feature>
<evidence type="ECO:0000256" key="5">
    <source>
        <dbReference type="ARBA" id="ARBA00023049"/>
    </source>
</evidence>
<evidence type="ECO:0000313" key="7">
    <source>
        <dbReference type="EMBL" id="AIO36798.1"/>
    </source>
</evidence>
<dbReference type="EMBL" id="CP007784">
    <property type="protein sequence ID" value="AIO36798.1"/>
    <property type="molecule type" value="Genomic_DNA"/>
</dbReference>
<dbReference type="Pfam" id="PF14464">
    <property type="entry name" value="Prok-JAB"/>
    <property type="match status" value="1"/>
</dbReference>
<dbReference type="KEGG" id="bcen:DM39_4551"/>
<accession>A0AAN0VR14</accession>
<dbReference type="PANTHER" id="PTHR34858:SF1">
    <property type="entry name" value="CYSO-CYSTEINE PEPTIDASE"/>
    <property type="match status" value="1"/>
</dbReference>
<evidence type="ECO:0000256" key="3">
    <source>
        <dbReference type="ARBA" id="ARBA00022801"/>
    </source>
</evidence>
<evidence type="ECO:0000259" key="6">
    <source>
        <dbReference type="PROSITE" id="PS50249"/>
    </source>
</evidence>
<keyword evidence="2" id="KW-0479">Metal-binding</keyword>
<keyword evidence="5" id="KW-0482">Metalloprotease</keyword>
<organism evidence="7 8">
    <name type="scientific">Burkholderia cenocepacia</name>
    <dbReference type="NCBI Taxonomy" id="95486"/>
    <lineage>
        <taxon>Bacteria</taxon>
        <taxon>Pseudomonadati</taxon>
        <taxon>Pseudomonadota</taxon>
        <taxon>Betaproteobacteria</taxon>
        <taxon>Burkholderiales</taxon>
        <taxon>Burkholderiaceae</taxon>
        <taxon>Burkholderia</taxon>
        <taxon>Burkholderia cepacia complex</taxon>
    </lineage>
</organism>
<dbReference type="Proteomes" id="UP000029413">
    <property type="component" value="Chromosome 2"/>
</dbReference>
<dbReference type="GO" id="GO:0008270">
    <property type="term" value="F:zinc ion binding"/>
    <property type="evidence" value="ECO:0007669"/>
    <property type="project" value="TreeGrafter"/>
</dbReference>
<keyword evidence="3" id="KW-0378">Hydrolase</keyword>
<dbReference type="SUPFAM" id="SSF102712">
    <property type="entry name" value="JAB1/MPN domain"/>
    <property type="match status" value="1"/>
</dbReference>
<dbReference type="PANTHER" id="PTHR34858">
    <property type="entry name" value="CYSO-CYSTEINE PEPTIDASE"/>
    <property type="match status" value="1"/>
</dbReference>
<reference evidence="7 8" key="1">
    <citation type="submission" date="2014-05" db="EMBL/GenBank/DDBJ databases">
        <authorList>
            <person name="Bishop-Lilly K.A."/>
            <person name="Broomall S.M."/>
            <person name="Chain P.S."/>
            <person name="Chertkov O."/>
            <person name="Coyne S.R."/>
            <person name="Daligault H.E."/>
            <person name="Davenport K.W."/>
            <person name="Erkkila T."/>
            <person name="Frey K.G."/>
            <person name="Gibbons H.S."/>
            <person name="Gu W."/>
            <person name="Jaissle J."/>
            <person name="Johnson S.L."/>
            <person name="Koroleva G.I."/>
            <person name="Ladner J.T."/>
            <person name="Lo C.-C."/>
            <person name="Minogue T.D."/>
            <person name="Munk C."/>
            <person name="Palacios G.F."/>
            <person name="Redden C.L."/>
            <person name="Rosenzweig C.N."/>
            <person name="Scholz M.B."/>
            <person name="Teshima H."/>
            <person name="Xu Y."/>
        </authorList>
    </citation>
    <scope>NUCLEOTIDE SEQUENCE [LARGE SCALE GENOMIC DNA]</scope>
    <source>
        <strain evidence="7 8">DDS 22E-1</strain>
    </source>
</reference>
<dbReference type="InterPro" id="IPR028090">
    <property type="entry name" value="JAB_dom_prok"/>
</dbReference>
<gene>
    <name evidence="7" type="primary">mec</name>
    <name evidence="7" type="ORF">DM39_4551</name>
</gene>
<sequence>MLILSTNIADAIVRHARDTHPIECCGIIAGAPGDAAPSRVIPMRNAAQSATFFQFDAAEQLRVWRDLDARDEAPSVIYHSHTASAARPSRTDIAYAAAYPDAYHLIVSTDPRYTPVLRCYRIVDGTATEVAVCIDG</sequence>
<dbReference type="InterPro" id="IPR000555">
    <property type="entry name" value="JAMM/MPN+_dom"/>
</dbReference>
<keyword evidence="4" id="KW-0862">Zinc</keyword>
<dbReference type="PROSITE" id="PS50249">
    <property type="entry name" value="MPN"/>
    <property type="match status" value="1"/>
</dbReference>
<dbReference type="Gene3D" id="3.40.140.10">
    <property type="entry name" value="Cytidine Deaminase, domain 2"/>
    <property type="match status" value="1"/>
</dbReference>
<dbReference type="InterPro" id="IPR037518">
    <property type="entry name" value="MPN"/>
</dbReference>
<protein>
    <submittedName>
        <fullName evidence="7">CysO-cysteine peptidase</fullName>
    </submittedName>
</protein>
<name>A0AAN0VR14_9BURK</name>
<proteinExistence type="predicted"/>
<keyword evidence="8" id="KW-1185">Reference proteome</keyword>
<dbReference type="InterPro" id="IPR051929">
    <property type="entry name" value="VirAsm_ModProt"/>
</dbReference>
<evidence type="ECO:0000256" key="1">
    <source>
        <dbReference type="ARBA" id="ARBA00022670"/>
    </source>
</evidence>
<evidence type="ECO:0000256" key="2">
    <source>
        <dbReference type="ARBA" id="ARBA00022723"/>
    </source>
</evidence>
<dbReference type="AlphaFoldDB" id="A0AAN0VR14"/>
<dbReference type="SMART" id="SM00232">
    <property type="entry name" value="JAB_MPN"/>
    <property type="match status" value="1"/>
</dbReference>
<evidence type="ECO:0000313" key="8">
    <source>
        <dbReference type="Proteomes" id="UP000029413"/>
    </source>
</evidence>
<keyword evidence="1" id="KW-0645">Protease</keyword>